<evidence type="ECO:0000313" key="3">
    <source>
        <dbReference type="Proteomes" id="UP001498398"/>
    </source>
</evidence>
<feature type="compositionally biased region" description="Polar residues" evidence="1">
    <location>
        <begin position="1"/>
        <end position="11"/>
    </location>
</feature>
<name>A0ABR1JI15_9AGAR</name>
<dbReference type="Proteomes" id="UP001498398">
    <property type="component" value="Unassembled WGS sequence"/>
</dbReference>
<sequence>MMPTTPSTPSKSLVKKQEINDSPASTISSFSATSKILASPSPSSVSPSRPRISIAQRLADQNLPVPPARTMTQTYTDPVLLPTECEVTNHNLQDRLLLGEGIGYHLLPPLRYGV</sequence>
<keyword evidence="3" id="KW-1185">Reference proteome</keyword>
<protein>
    <submittedName>
        <fullName evidence="2">Uncharacterized protein</fullName>
    </submittedName>
</protein>
<feature type="region of interest" description="Disordered" evidence="1">
    <location>
        <begin position="1"/>
        <end position="26"/>
    </location>
</feature>
<evidence type="ECO:0000256" key="1">
    <source>
        <dbReference type="SAM" id="MobiDB-lite"/>
    </source>
</evidence>
<comment type="caution">
    <text evidence="2">The sequence shown here is derived from an EMBL/GenBank/DDBJ whole genome shotgun (WGS) entry which is preliminary data.</text>
</comment>
<dbReference type="EMBL" id="JBANRG010000012">
    <property type="protein sequence ID" value="KAK7461727.1"/>
    <property type="molecule type" value="Genomic_DNA"/>
</dbReference>
<organism evidence="2 3">
    <name type="scientific">Marasmiellus scandens</name>
    <dbReference type="NCBI Taxonomy" id="2682957"/>
    <lineage>
        <taxon>Eukaryota</taxon>
        <taxon>Fungi</taxon>
        <taxon>Dikarya</taxon>
        <taxon>Basidiomycota</taxon>
        <taxon>Agaricomycotina</taxon>
        <taxon>Agaricomycetes</taxon>
        <taxon>Agaricomycetidae</taxon>
        <taxon>Agaricales</taxon>
        <taxon>Marasmiineae</taxon>
        <taxon>Omphalotaceae</taxon>
        <taxon>Marasmiellus</taxon>
    </lineage>
</organism>
<proteinExistence type="predicted"/>
<accession>A0ABR1JI15</accession>
<gene>
    <name evidence="2" type="ORF">VKT23_008156</name>
</gene>
<reference evidence="2 3" key="1">
    <citation type="submission" date="2024-01" db="EMBL/GenBank/DDBJ databases">
        <title>A draft genome for the cacao thread blight pathogen Marasmiellus scandens.</title>
        <authorList>
            <person name="Baruah I.K."/>
            <person name="Leung J."/>
            <person name="Bukari Y."/>
            <person name="Amoako-Attah I."/>
            <person name="Meinhardt L.W."/>
            <person name="Bailey B.A."/>
            <person name="Cohen S.P."/>
        </authorList>
    </citation>
    <scope>NUCLEOTIDE SEQUENCE [LARGE SCALE GENOMIC DNA]</scope>
    <source>
        <strain evidence="2 3">GH-19</strain>
    </source>
</reference>
<evidence type="ECO:0000313" key="2">
    <source>
        <dbReference type="EMBL" id="KAK7461727.1"/>
    </source>
</evidence>